<protein>
    <submittedName>
        <fullName evidence="1">Uncharacterized protein</fullName>
    </submittedName>
</protein>
<feature type="non-terminal residue" evidence="1">
    <location>
        <position position="77"/>
    </location>
</feature>
<proteinExistence type="predicted"/>
<comment type="caution">
    <text evidence="1">The sequence shown here is derived from an EMBL/GenBank/DDBJ whole genome shotgun (WGS) entry which is preliminary data.</text>
</comment>
<dbReference type="EMBL" id="LAZR01064261">
    <property type="protein sequence ID" value="KKK57870.1"/>
    <property type="molecule type" value="Genomic_DNA"/>
</dbReference>
<organism evidence="1">
    <name type="scientific">marine sediment metagenome</name>
    <dbReference type="NCBI Taxonomy" id="412755"/>
    <lineage>
        <taxon>unclassified sequences</taxon>
        <taxon>metagenomes</taxon>
        <taxon>ecological metagenomes</taxon>
    </lineage>
</organism>
<dbReference type="AlphaFoldDB" id="A0A0F8XA88"/>
<sequence length="77" mass="9159">MYRGQIVPWHKLVLKEWNNYPYKVLAIGRKGRKTTFDVNELFYDAMTDKRGLTYPYIAPTRTQGKEIVWDDHVAKLL</sequence>
<dbReference type="InterPro" id="IPR027417">
    <property type="entry name" value="P-loop_NTPase"/>
</dbReference>
<name>A0A0F8XA88_9ZZZZ</name>
<evidence type="ECO:0000313" key="1">
    <source>
        <dbReference type="EMBL" id="KKK57870.1"/>
    </source>
</evidence>
<dbReference type="Gene3D" id="3.40.50.300">
    <property type="entry name" value="P-loop containing nucleotide triphosphate hydrolases"/>
    <property type="match status" value="1"/>
</dbReference>
<gene>
    <name evidence="1" type="ORF">LCGC14_3050120</name>
</gene>
<accession>A0A0F8XA88</accession>
<reference evidence="1" key="1">
    <citation type="journal article" date="2015" name="Nature">
        <title>Complex archaea that bridge the gap between prokaryotes and eukaryotes.</title>
        <authorList>
            <person name="Spang A."/>
            <person name="Saw J.H."/>
            <person name="Jorgensen S.L."/>
            <person name="Zaremba-Niedzwiedzka K."/>
            <person name="Martijn J."/>
            <person name="Lind A.E."/>
            <person name="van Eijk R."/>
            <person name="Schleper C."/>
            <person name="Guy L."/>
            <person name="Ettema T.J."/>
        </authorList>
    </citation>
    <scope>NUCLEOTIDE SEQUENCE</scope>
</reference>